<dbReference type="SUPFAM" id="SSF56801">
    <property type="entry name" value="Acetyl-CoA synthetase-like"/>
    <property type="match status" value="1"/>
</dbReference>
<accession>A0A9E7ZLK7</accession>
<dbReference type="EMBL" id="CP102774">
    <property type="protein sequence ID" value="UZF88095.1"/>
    <property type="molecule type" value="Genomic_DNA"/>
</dbReference>
<dbReference type="InterPro" id="IPR042099">
    <property type="entry name" value="ANL_N_sf"/>
</dbReference>
<dbReference type="PROSITE" id="PS00455">
    <property type="entry name" value="AMP_BINDING"/>
    <property type="match status" value="1"/>
</dbReference>
<dbReference type="Pfam" id="PF00501">
    <property type="entry name" value="AMP-binding"/>
    <property type="match status" value="1"/>
</dbReference>
<evidence type="ECO:0000259" key="2">
    <source>
        <dbReference type="Pfam" id="PF13193"/>
    </source>
</evidence>
<evidence type="ECO:0000313" key="3">
    <source>
        <dbReference type="EMBL" id="UZF88095.1"/>
    </source>
</evidence>
<dbReference type="GO" id="GO:0016878">
    <property type="term" value="F:acid-thiol ligase activity"/>
    <property type="evidence" value="ECO:0007669"/>
    <property type="project" value="UniProtKB-ARBA"/>
</dbReference>
<dbReference type="InterPro" id="IPR020845">
    <property type="entry name" value="AMP-binding_CS"/>
</dbReference>
<gene>
    <name evidence="3" type="ORF">NWE54_04715</name>
</gene>
<dbReference type="Gene3D" id="3.30.300.30">
    <property type="match status" value="1"/>
</dbReference>
<sequence length="534" mass="58020">MQWNYADIYEAIAHAMPDVPCQVQGDRSVTWGEFDRRSNAVANALIAGGFRPETKVAVYLRNCPEFLEIYVACFKARLIPANVNYRYEHDELVHVLSNSDAEVVFFDASYLPLVTRLREVLPKLRRFVVVGDAGPLPPWAESYDAIIANNSDAKPNTGRLGEDPLLLYTGGTTGLPKGVIWQQDDVIQALGTGGNFYLGEPPCADIDEILRRLDHSGKRIYVACPLMHATGLFTSLTLMNVGWTIETTASQRFDAAALWQVASDHRVNALVIVGDAFAQPLLAELDANAGAYDLSNLQLIISSGSKFSRAVRTALLKHLPWLILSDNYGSSEALRGVQTYSRGDTIPEDAVIAHSDVMVIMGDDGRLLDSSVPGTRGALLIRGHLAVGYYKDPEKTDATYVTIDGTRYCVTGDFGVVEADGSVRLVGRGSSVINTGGEKVFPYEVEMVVRTHEAIADAAVIGLPHERFGQVVASVVVLRPGAALDRTGLADHVKRHLAAYKAPREMFVLDVIPRTAAGKIDHKACLAAVQAMTA</sequence>
<dbReference type="PANTHER" id="PTHR43767:SF1">
    <property type="entry name" value="NONRIBOSOMAL PEPTIDE SYNTHASE PES1 (EUROFUNG)-RELATED"/>
    <property type="match status" value="1"/>
</dbReference>
<dbReference type="InterPro" id="IPR050237">
    <property type="entry name" value="ATP-dep_AMP-bd_enzyme"/>
</dbReference>
<dbReference type="PANTHER" id="PTHR43767">
    <property type="entry name" value="LONG-CHAIN-FATTY-ACID--COA LIGASE"/>
    <property type="match status" value="1"/>
</dbReference>
<proteinExistence type="predicted"/>
<feature type="domain" description="AMP-dependent synthetase/ligase" evidence="1">
    <location>
        <begin position="12"/>
        <end position="390"/>
    </location>
</feature>
<dbReference type="InterPro" id="IPR025110">
    <property type="entry name" value="AMP-bd_C"/>
</dbReference>
<protein>
    <submittedName>
        <fullName evidence="3">AMP-binding protein</fullName>
    </submittedName>
</protein>
<name>A0A9E7ZLK7_9HYPH</name>
<reference evidence="3" key="1">
    <citation type="submission" date="2022-08" db="EMBL/GenBank/DDBJ databases">
        <title>Complete Genome Sequences of 2 Bosea sp. soil isolates.</title>
        <authorList>
            <person name="Alvarez Arevalo M."/>
            <person name="Sterndorff E.B."/>
            <person name="Faurdal D."/>
            <person name="Joergensen T.S."/>
            <person name="Weber T."/>
        </authorList>
    </citation>
    <scope>NUCLEOTIDE SEQUENCE</scope>
    <source>
        <strain evidence="3">NBC_00436</strain>
    </source>
</reference>
<dbReference type="AlphaFoldDB" id="A0A9E7ZLK7"/>
<dbReference type="InterPro" id="IPR045851">
    <property type="entry name" value="AMP-bd_C_sf"/>
</dbReference>
<organism evidence="3">
    <name type="scientific">Bosea sp. NBC_00436</name>
    <dbReference type="NCBI Taxonomy" id="2969620"/>
    <lineage>
        <taxon>Bacteria</taxon>
        <taxon>Pseudomonadati</taxon>
        <taxon>Pseudomonadota</taxon>
        <taxon>Alphaproteobacteria</taxon>
        <taxon>Hyphomicrobiales</taxon>
        <taxon>Boseaceae</taxon>
        <taxon>Bosea</taxon>
    </lineage>
</organism>
<evidence type="ECO:0000259" key="1">
    <source>
        <dbReference type="Pfam" id="PF00501"/>
    </source>
</evidence>
<feature type="domain" description="AMP-binding enzyme C-terminal" evidence="2">
    <location>
        <begin position="444"/>
        <end position="519"/>
    </location>
</feature>
<dbReference type="NCBIfam" id="NF005863">
    <property type="entry name" value="PRK07798.1"/>
    <property type="match status" value="1"/>
</dbReference>
<dbReference type="Gene3D" id="3.40.50.12780">
    <property type="entry name" value="N-terminal domain of ligase-like"/>
    <property type="match status" value="1"/>
</dbReference>
<dbReference type="InterPro" id="IPR000873">
    <property type="entry name" value="AMP-dep_synth/lig_dom"/>
</dbReference>
<dbReference type="Pfam" id="PF13193">
    <property type="entry name" value="AMP-binding_C"/>
    <property type="match status" value="1"/>
</dbReference>